<dbReference type="SUPFAM" id="SSF56801">
    <property type="entry name" value="Acetyl-CoA synthetase-like"/>
    <property type="match status" value="1"/>
</dbReference>
<organism evidence="6 7">
    <name type="scientific">Frankia umida</name>
    <dbReference type="NCBI Taxonomy" id="573489"/>
    <lineage>
        <taxon>Bacteria</taxon>
        <taxon>Bacillati</taxon>
        <taxon>Actinomycetota</taxon>
        <taxon>Actinomycetes</taxon>
        <taxon>Frankiales</taxon>
        <taxon>Frankiaceae</taxon>
        <taxon>Frankia</taxon>
    </lineage>
</organism>
<dbReference type="EMBL" id="JALKFT010000023">
    <property type="protein sequence ID" value="MCK9877873.1"/>
    <property type="molecule type" value="Genomic_DNA"/>
</dbReference>
<keyword evidence="3" id="KW-0276">Fatty acid metabolism</keyword>
<dbReference type="InterPro" id="IPR025110">
    <property type="entry name" value="AMP-bd_C"/>
</dbReference>
<dbReference type="InterPro" id="IPR045851">
    <property type="entry name" value="AMP-bd_C_sf"/>
</dbReference>
<keyword evidence="2" id="KW-0436">Ligase</keyword>
<dbReference type="PANTHER" id="PTHR43859">
    <property type="entry name" value="ACYL-ACTIVATING ENZYME"/>
    <property type="match status" value="1"/>
</dbReference>
<gene>
    <name evidence="6" type="ORF">MXD59_19180</name>
</gene>
<dbReference type="Gene3D" id="3.30.300.30">
    <property type="match status" value="1"/>
</dbReference>
<name>A0ABT0K271_9ACTN</name>
<keyword evidence="4" id="KW-0443">Lipid metabolism</keyword>
<feature type="domain" description="AMP-binding enzyme C-terminal" evidence="5">
    <location>
        <begin position="32"/>
        <end position="109"/>
    </location>
</feature>
<comment type="caution">
    <text evidence="6">The sequence shown here is derived from an EMBL/GenBank/DDBJ whole genome shotgun (WGS) entry which is preliminary data.</text>
</comment>
<evidence type="ECO:0000256" key="2">
    <source>
        <dbReference type="ARBA" id="ARBA00022598"/>
    </source>
</evidence>
<dbReference type="Pfam" id="PF13193">
    <property type="entry name" value="AMP-binding_C"/>
    <property type="match status" value="1"/>
</dbReference>
<reference evidence="6 7" key="1">
    <citation type="submission" date="2022-04" db="EMBL/GenBank/DDBJ databases">
        <title>Genome diversity in the genus Frankia.</title>
        <authorList>
            <person name="Carlos-Shanley C."/>
            <person name="Hahn D."/>
        </authorList>
    </citation>
    <scope>NUCLEOTIDE SEQUENCE [LARGE SCALE GENOMIC DNA]</scope>
    <source>
        <strain evidence="6 7">Ag45/Mut15</strain>
    </source>
</reference>
<proteinExistence type="inferred from homology"/>
<evidence type="ECO:0000256" key="3">
    <source>
        <dbReference type="ARBA" id="ARBA00022832"/>
    </source>
</evidence>
<dbReference type="Proteomes" id="UP001201873">
    <property type="component" value="Unassembled WGS sequence"/>
</dbReference>
<comment type="similarity">
    <text evidence="1">Belongs to the ATP-dependent AMP-binding enzyme family.</text>
</comment>
<dbReference type="RefSeq" id="WP_248826047.1">
    <property type="nucleotide sequence ID" value="NZ_JALKFT010000023.1"/>
</dbReference>
<sequence length="123" mass="13297">MGVLDATGRLTITDRKKDIIIRGGENISAAEVEELILQTMSGVVEVAVVAVPDERFGEKPCAILRLSPGTPAPTLTELRERLINAGLGRQKTPEHVQIVDDFPRTSTGKIIKAQLRLQAANNS</sequence>
<evidence type="ECO:0000313" key="6">
    <source>
        <dbReference type="EMBL" id="MCK9877873.1"/>
    </source>
</evidence>
<evidence type="ECO:0000313" key="7">
    <source>
        <dbReference type="Proteomes" id="UP001201873"/>
    </source>
</evidence>
<evidence type="ECO:0000256" key="1">
    <source>
        <dbReference type="ARBA" id="ARBA00006432"/>
    </source>
</evidence>
<dbReference type="PANTHER" id="PTHR43859:SF4">
    <property type="entry name" value="BUTANOATE--COA LIGASE AAE1-RELATED"/>
    <property type="match status" value="1"/>
</dbReference>
<accession>A0ABT0K271</accession>
<protein>
    <recommendedName>
        <fullName evidence="5">AMP-binding enzyme C-terminal domain-containing protein</fullName>
    </recommendedName>
</protein>
<keyword evidence="7" id="KW-1185">Reference proteome</keyword>
<evidence type="ECO:0000259" key="5">
    <source>
        <dbReference type="Pfam" id="PF13193"/>
    </source>
</evidence>
<evidence type="ECO:0000256" key="4">
    <source>
        <dbReference type="ARBA" id="ARBA00023098"/>
    </source>
</evidence>